<feature type="region of interest" description="Disordered" evidence="1">
    <location>
        <begin position="229"/>
        <end position="273"/>
    </location>
</feature>
<name>A0A168PGZ0_MUCCL</name>
<evidence type="ECO:0000313" key="2">
    <source>
        <dbReference type="EMBL" id="OAD07723.1"/>
    </source>
</evidence>
<keyword evidence="3" id="KW-1185">Reference proteome</keyword>
<dbReference type="EMBL" id="AMYB01000001">
    <property type="protein sequence ID" value="OAD07723.1"/>
    <property type="molecule type" value="Genomic_DNA"/>
</dbReference>
<comment type="caution">
    <text evidence="2">The sequence shown here is derived from an EMBL/GenBank/DDBJ whole genome shotgun (WGS) entry which is preliminary data.</text>
</comment>
<evidence type="ECO:0000256" key="1">
    <source>
        <dbReference type="SAM" id="MobiDB-lite"/>
    </source>
</evidence>
<accession>A0A168PGZ0</accession>
<dbReference type="AlphaFoldDB" id="A0A168PGZ0"/>
<sequence>MYEREDEQLLLPLFQNVDSLIDDFASQMQEHFSKDRIKRYLGAHVCYEHHTKFIREFKPLKSSKNNLYGHSIFLRKNSQGKKIPKSERKAHQQKLRAQWKSLNANERRTYELEAKLEKKNNSQMGMLAKYKSFAKHWKQFRKSADFFRDNYRTHLMIYRVTDTVHDKLYISLLQPDSEVSANYKCNWLFGKSLEENSCNTRRPLTTTATTAAPSYEVDVDADADVEILPSRPPHQRRVRRILKDSDDDHDSDGSFQDVGDDSEDDYGPRVPQKGPVAAMLDVTTIEGYFAPIAPISSNFSLSSSDALLKSFGPNSNAVSAELAEESSKKPRGNKEHRIKELRAEASKVCSKTIGLPDEKIVNCSWEKVFKKIPYRGHKGFRDGSTACPQKGHLMLLPRNNEEECLYLLLHCH</sequence>
<dbReference type="VEuPathDB" id="FungiDB:MUCCIDRAFT_157986"/>
<dbReference type="OrthoDB" id="2299321at2759"/>
<evidence type="ECO:0000313" key="3">
    <source>
        <dbReference type="Proteomes" id="UP000077051"/>
    </source>
</evidence>
<dbReference type="Proteomes" id="UP000077051">
    <property type="component" value="Unassembled WGS sequence"/>
</dbReference>
<organism evidence="2 3">
    <name type="scientific">Mucor lusitanicus CBS 277.49</name>
    <dbReference type="NCBI Taxonomy" id="747725"/>
    <lineage>
        <taxon>Eukaryota</taxon>
        <taxon>Fungi</taxon>
        <taxon>Fungi incertae sedis</taxon>
        <taxon>Mucoromycota</taxon>
        <taxon>Mucoromycotina</taxon>
        <taxon>Mucoromycetes</taxon>
        <taxon>Mucorales</taxon>
        <taxon>Mucorineae</taxon>
        <taxon>Mucoraceae</taxon>
        <taxon>Mucor</taxon>
    </lineage>
</organism>
<gene>
    <name evidence="2" type="ORF">MUCCIDRAFT_157986</name>
</gene>
<protein>
    <submittedName>
        <fullName evidence="2">Uncharacterized protein</fullName>
    </submittedName>
</protein>
<proteinExistence type="predicted"/>
<reference evidence="2 3" key="1">
    <citation type="submission" date="2015-06" db="EMBL/GenBank/DDBJ databases">
        <title>Expansion of signal transduction pathways in fungi by whole-genome duplication.</title>
        <authorList>
            <consortium name="DOE Joint Genome Institute"/>
            <person name="Corrochano L.M."/>
            <person name="Kuo A."/>
            <person name="Marcet-Houben M."/>
            <person name="Polaino S."/>
            <person name="Salamov A."/>
            <person name="Villalobos J.M."/>
            <person name="Alvarez M.I."/>
            <person name="Avalos J."/>
            <person name="Benito E.P."/>
            <person name="Benoit I."/>
            <person name="Burger G."/>
            <person name="Camino L.P."/>
            <person name="Canovas D."/>
            <person name="Cerda-Olmedo E."/>
            <person name="Cheng J.-F."/>
            <person name="Dominguez A."/>
            <person name="Elias M."/>
            <person name="Eslava A.P."/>
            <person name="Glaser F."/>
            <person name="Grimwood J."/>
            <person name="Gutierrez G."/>
            <person name="Heitman J."/>
            <person name="Henrissat B."/>
            <person name="Iturriaga E.A."/>
            <person name="Lang B.F."/>
            <person name="Lavin J.L."/>
            <person name="Lee S."/>
            <person name="Li W."/>
            <person name="Lindquist E."/>
            <person name="Lopez-Garcia S."/>
            <person name="Luque E.M."/>
            <person name="Marcos A.T."/>
            <person name="Martin J."/>
            <person name="Mccluskey K."/>
            <person name="Medina H.R."/>
            <person name="Miralles-Duran A."/>
            <person name="Miyazaki A."/>
            <person name="Munoz-Torres E."/>
            <person name="Oguiza J.A."/>
            <person name="Ohm R."/>
            <person name="Olmedo M."/>
            <person name="Orejas M."/>
            <person name="Ortiz-Castellanos L."/>
            <person name="Pisabarro A.G."/>
            <person name="Rodriguez-Romero J."/>
            <person name="Ruiz-Herrera J."/>
            <person name="Ruiz-Vazquez R."/>
            <person name="Sanz C."/>
            <person name="Schackwitz W."/>
            <person name="Schmutz J."/>
            <person name="Shahriari M."/>
            <person name="Shelest E."/>
            <person name="Silva-Franco F."/>
            <person name="Soanes D."/>
            <person name="Syed K."/>
            <person name="Tagua V.G."/>
            <person name="Talbot N.J."/>
            <person name="Thon M."/>
            <person name="De Vries R.P."/>
            <person name="Wiebenga A."/>
            <person name="Yadav J.S."/>
            <person name="Braun E.L."/>
            <person name="Baker S."/>
            <person name="Garre V."/>
            <person name="Horwitz B."/>
            <person name="Torres-Martinez S."/>
            <person name="Idnurm A."/>
            <person name="Herrera-Estrella A."/>
            <person name="Gabaldon T."/>
            <person name="Grigoriev I.V."/>
        </authorList>
    </citation>
    <scope>NUCLEOTIDE SEQUENCE [LARGE SCALE GENOMIC DNA]</scope>
    <source>
        <strain evidence="2 3">CBS 277.49</strain>
    </source>
</reference>